<accession>A0ABY4L6D9</accession>
<dbReference type="Gene3D" id="1.10.10.10">
    <property type="entry name" value="Winged helix-like DNA-binding domain superfamily/Winged helix DNA-binding domain"/>
    <property type="match status" value="1"/>
</dbReference>
<evidence type="ECO:0000313" key="4">
    <source>
        <dbReference type="Proteomes" id="UP000832041"/>
    </source>
</evidence>
<keyword evidence="4" id="KW-1185">Reference proteome</keyword>
<organism evidence="3 4">
    <name type="scientific">Thermobifida alba</name>
    <name type="common">Thermomonospora alba</name>
    <dbReference type="NCBI Taxonomy" id="53522"/>
    <lineage>
        <taxon>Bacteria</taxon>
        <taxon>Bacillati</taxon>
        <taxon>Actinomycetota</taxon>
        <taxon>Actinomycetes</taxon>
        <taxon>Streptosporangiales</taxon>
        <taxon>Nocardiopsidaceae</taxon>
        <taxon>Thermobifida</taxon>
    </lineage>
</organism>
<dbReference type="EMBL" id="CP051627">
    <property type="protein sequence ID" value="UPT23024.1"/>
    <property type="molecule type" value="Genomic_DNA"/>
</dbReference>
<feature type="domain" description="ANTAR" evidence="2">
    <location>
        <begin position="73"/>
        <end position="134"/>
    </location>
</feature>
<feature type="compositionally biased region" description="Basic residues" evidence="1">
    <location>
        <begin position="1"/>
        <end position="12"/>
    </location>
</feature>
<proteinExistence type="predicted"/>
<dbReference type="PROSITE" id="PS50921">
    <property type="entry name" value="ANTAR"/>
    <property type="match status" value="1"/>
</dbReference>
<evidence type="ECO:0000256" key="1">
    <source>
        <dbReference type="SAM" id="MobiDB-lite"/>
    </source>
</evidence>
<dbReference type="SUPFAM" id="SSF52172">
    <property type="entry name" value="CheY-like"/>
    <property type="match status" value="1"/>
</dbReference>
<gene>
    <name evidence="3" type="ORF">FOF52_20480</name>
</gene>
<dbReference type="InterPro" id="IPR036388">
    <property type="entry name" value="WH-like_DNA-bd_sf"/>
</dbReference>
<dbReference type="InterPro" id="IPR011006">
    <property type="entry name" value="CheY-like_superfamily"/>
</dbReference>
<evidence type="ECO:0000313" key="3">
    <source>
        <dbReference type="EMBL" id="UPT23024.1"/>
    </source>
</evidence>
<feature type="region of interest" description="Disordered" evidence="1">
    <location>
        <begin position="1"/>
        <end position="20"/>
    </location>
</feature>
<sequence>MTTHTSARRGHDRRTATRGALIRRESTGWRVDGTEEELPDLLNAMILADLLADGVWSTGLPTPPKATSGLSETERLRVTVLQLEHALRTRVAVEQAIGVLAERHRISPRTAFERLRRAARCRGKKVAVLAQEVVDSTRNPLIALPEELAREGSAVQARQSRRAG</sequence>
<dbReference type="Proteomes" id="UP000832041">
    <property type="component" value="Chromosome"/>
</dbReference>
<protein>
    <submittedName>
        <fullName evidence="3">ANTAR domain-containing protein</fullName>
    </submittedName>
</protein>
<dbReference type="RefSeq" id="WP_248591546.1">
    <property type="nucleotide sequence ID" value="NZ_BAABEB010000011.1"/>
</dbReference>
<reference evidence="3 4" key="1">
    <citation type="submission" date="2020-04" db="EMBL/GenBank/DDBJ databases">
        <title>Thermobifida alba genome sequencing and assembly.</title>
        <authorList>
            <person name="Luzics S."/>
            <person name="Horvath B."/>
            <person name="Nagy I."/>
            <person name="Toth A."/>
            <person name="Nagy I."/>
            <person name="Kukolya J."/>
        </authorList>
    </citation>
    <scope>NUCLEOTIDE SEQUENCE [LARGE SCALE GENOMIC DNA]</scope>
    <source>
        <strain evidence="3 4">DSM 43795</strain>
    </source>
</reference>
<name>A0ABY4L6D9_THEAE</name>
<evidence type="ECO:0000259" key="2">
    <source>
        <dbReference type="PROSITE" id="PS50921"/>
    </source>
</evidence>
<dbReference type="Pfam" id="PF03861">
    <property type="entry name" value="ANTAR"/>
    <property type="match status" value="1"/>
</dbReference>
<dbReference type="InterPro" id="IPR005561">
    <property type="entry name" value="ANTAR"/>
</dbReference>
<dbReference type="SMART" id="SM01012">
    <property type="entry name" value="ANTAR"/>
    <property type="match status" value="1"/>
</dbReference>